<dbReference type="EMBL" id="JAAIUW010000005">
    <property type="protein sequence ID" value="KAF7829949.1"/>
    <property type="molecule type" value="Genomic_DNA"/>
</dbReference>
<comment type="caution">
    <text evidence="1">The sequence shown here is derived from an EMBL/GenBank/DDBJ whole genome shotgun (WGS) entry which is preliminary data.</text>
</comment>
<proteinExistence type="predicted"/>
<reference evidence="1" key="1">
    <citation type="submission" date="2020-09" db="EMBL/GenBank/DDBJ databases">
        <title>Genome-Enabled Discovery of Anthraquinone Biosynthesis in Senna tora.</title>
        <authorList>
            <person name="Kang S.-H."/>
            <person name="Pandey R.P."/>
            <person name="Lee C.-M."/>
            <person name="Sim J.-S."/>
            <person name="Jeong J.-T."/>
            <person name="Choi B.-S."/>
            <person name="Jung M."/>
            <person name="Ginzburg D."/>
            <person name="Zhao K."/>
            <person name="Won S.Y."/>
            <person name="Oh T.-J."/>
            <person name="Yu Y."/>
            <person name="Kim N.-H."/>
            <person name="Lee O.R."/>
            <person name="Lee T.-H."/>
            <person name="Bashyal P."/>
            <person name="Kim T.-S."/>
            <person name="Lee W.-H."/>
            <person name="Kawkins C."/>
            <person name="Kim C.-K."/>
            <person name="Kim J.S."/>
            <person name="Ahn B.O."/>
            <person name="Rhee S.Y."/>
            <person name="Sohng J.K."/>
        </authorList>
    </citation>
    <scope>NUCLEOTIDE SEQUENCE</scope>
    <source>
        <tissue evidence="1">Leaf</tissue>
    </source>
</reference>
<name>A0A834U3R7_9FABA</name>
<protein>
    <submittedName>
        <fullName evidence="1">Uncharacterized protein</fullName>
    </submittedName>
</protein>
<keyword evidence="2" id="KW-1185">Reference proteome</keyword>
<evidence type="ECO:0000313" key="1">
    <source>
        <dbReference type="EMBL" id="KAF7829949.1"/>
    </source>
</evidence>
<evidence type="ECO:0000313" key="2">
    <source>
        <dbReference type="Proteomes" id="UP000634136"/>
    </source>
</evidence>
<sequence length="24" mass="2990">MARWATPMLPVRCTRNMRHHHDWS</sequence>
<dbReference type="AlphaFoldDB" id="A0A834U3R7"/>
<dbReference type="Proteomes" id="UP000634136">
    <property type="component" value="Unassembled WGS sequence"/>
</dbReference>
<accession>A0A834U3R7</accession>
<organism evidence="1 2">
    <name type="scientific">Senna tora</name>
    <dbReference type="NCBI Taxonomy" id="362788"/>
    <lineage>
        <taxon>Eukaryota</taxon>
        <taxon>Viridiplantae</taxon>
        <taxon>Streptophyta</taxon>
        <taxon>Embryophyta</taxon>
        <taxon>Tracheophyta</taxon>
        <taxon>Spermatophyta</taxon>
        <taxon>Magnoliopsida</taxon>
        <taxon>eudicotyledons</taxon>
        <taxon>Gunneridae</taxon>
        <taxon>Pentapetalae</taxon>
        <taxon>rosids</taxon>
        <taxon>fabids</taxon>
        <taxon>Fabales</taxon>
        <taxon>Fabaceae</taxon>
        <taxon>Caesalpinioideae</taxon>
        <taxon>Cassia clade</taxon>
        <taxon>Senna</taxon>
    </lineage>
</organism>
<gene>
    <name evidence="1" type="ORF">G2W53_012282</name>
</gene>